<evidence type="ECO:0000313" key="14">
    <source>
        <dbReference type="Proteomes" id="UP001150266"/>
    </source>
</evidence>
<sequence length="610" mass="66186">MHSDAFDVIPYEDIKGDWKTLGSGSFGKVYKGTYLGIDVAIKEVLPSTEYDVAKYFEREWRLMKESRHPNIVLFLGLSRAPDPDNRIFIVSEFIDNGNLRHYIHDKNKPFPWRLRLSFATDIARALAYLHARKCIHRDIKGENLLVTANGRLKITDFGFARIAARSEAESKRLTFCGTDSYMSPEILLGEEFDLPTDIFSFGIILCEIAARRLADDHHFKRAAPTFSIDADEVRSLANPGCPPDLISLSIECCASDPAARPTTRQILERLRVIEAGVLCRPNEGEDVNVGSIKFMTGHKRPGPQPRIPSFGMGVGKDIRTSGSTTDDSDDDDELMEAVQGLSAVGLNSDWTEAPNVSSTGNEPLLNTNGSTISEYSTTVIRAHPNHAGNGTQTPSLSSILTIRASPDPNAVSNQVLPGSDHSPDASTIMAEHPANGSDLLGHSSILSIDSLDSYHTAAGSSIISSAMATEGGSTVNSLHGNYTAPLVHRFSILKPGAKPIKKNTSGNSTPPSTAPAAEPLIGWNPFDLFFSSGSLVSKCDICSKRFGPWKPILECDDCGLKAHVKCGDDAPRDCGIRPSRPRVHHQPSNSLGKLKFGKGDKADKTASPPR</sequence>
<dbReference type="GO" id="GO:0005524">
    <property type="term" value="F:ATP binding"/>
    <property type="evidence" value="ECO:0007669"/>
    <property type="project" value="UniProtKB-UniRule"/>
</dbReference>
<keyword evidence="14" id="KW-1185">Reference proteome</keyword>
<feature type="compositionally biased region" description="Polar residues" evidence="10">
    <location>
        <begin position="348"/>
        <end position="370"/>
    </location>
</feature>
<dbReference type="CDD" id="cd13999">
    <property type="entry name" value="STKc_MAP3K-like"/>
    <property type="match status" value="1"/>
</dbReference>
<keyword evidence="8 9" id="KW-0067">ATP-binding</keyword>
<keyword evidence="2" id="KW-0723">Serine/threonine-protein kinase</keyword>
<feature type="region of interest" description="Disordered" evidence="10">
    <location>
        <begin position="573"/>
        <end position="610"/>
    </location>
</feature>
<protein>
    <submittedName>
        <fullName evidence="13">Kinase-like protein</fullName>
    </submittedName>
</protein>
<dbReference type="PROSITE" id="PS00108">
    <property type="entry name" value="PROTEIN_KINASE_ST"/>
    <property type="match status" value="1"/>
</dbReference>
<name>A0A9W9AEZ5_9AGAR</name>
<keyword evidence="6 13" id="KW-0418">Kinase</keyword>
<comment type="caution">
    <text evidence="13">The sequence shown here is derived from an EMBL/GenBank/DDBJ whole genome shotgun (WGS) entry which is preliminary data.</text>
</comment>
<dbReference type="PROSITE" id="PS50081">
    <property type="entry name" value="ZF_DAG_PE_2"/>
    <property type="match status" value="1"/>
</dbReference>
<keyword evidence="4" id="KW-0479">Metal-binding</keyword>
<organism evidence="13 14">
    <name type="scientific">Lentinula aciculospora</name>
    <dbReference type="NCBI Taxonomy" id="153920"/>
    <lineage>
        <taxon>Eukaryota</taxon>
        <taxon>Fungi</taxon>
        <taxon>Dikarya</taxon>
        <taxon>Basidiomycota</taxon>
        <taxon>Agaricomycotina</taxon>
        <taxon>Agaricomycetes</taxon>
        <taxon>Agaricomycetidae</taxon>
        <taxon>Agaricales</taxon>
        <taxon>Marasmiineae</taxon>
        <taxon>Omphalotaceae</taxon>
        <taxon>Lentinula</taxon>
    </lineage>
</organism>
<evidence type="ECO:0000256" key="3">
    <source>
        <dbReference type="ARBA" id="ARBA00022679"/>
    </source>
</evidence>
<dbReference type="PANTHER" id="PTHR46485:SF5">
    <property type="entry name" value="CENTER DIVIDER, ISOFORM A"/>
    <property type="match status" value="1"/>
</dbReference>
<evidence type="ECO:0000256" key="7">
    <source>
        <dbReference type="ARBA" id="ARBA00022833"/>
    </source>
</evidence>
<evidence type="ECO:0000256" key="5">
    <source>
        <dbReference type="ARBA" id="ARBA00022741"/>
    </source>
</evidence>
<dbReference type="AlphaFoldDB" id="A0A9W9AEZ5"/>
<evidence type="ECO:0000259" key="11">
    <source>
        <dbReference type="PROSITE" id="PS50011"/>
    </source>
</evidence>
<keyword evidence="5 9" id="KW-0547">Nucleotide-binding</keyword>
<dbReference type="SMART" id="SM00109">
    <property type="entry name" value="C1"/>
    <property type="match status" value="1"/>
</dbReference>
<dbReference type="Gene3D" id="3.30.60.20">
    <property type="match status" value="1"/>
</dbReference>
<dbReference type="EMBL" id="JAOTPV010000006">
    <property type="protein sequence ID" value="KAJ4481035.1"/>
    <property type="molecule type" value="Genomic_DNA"/>
</dbReference>
<evidence type="ECO:0000259" key="12">
    <source>
        <dbReference type="PROSITE" id="PS50081"/>
    </source>
</evidence>
<feature type="domain" description="Phorbol-ester/DAG-type" evidence="12">
    <location>
        <begin position="527"/>
        <end position="574"/>
    </location>
</feature>
<dbReference type="Proteomes" id="UP001150266">
    <property type="component" value="Unassembled WGS sequence"/>
</dbReference>
<accession>A0A9W9AEZ5</accession>
<dbReference type="OrthoDB" id="4062651at2759"/>
<keyword evidence="3" id="KW-0808">Transferase</keyword>
<reference evidence="13" key="1">
    <citation type="submission" date="2022-08" db="EMBL/GenBank/DDBJ databases">
        <title>A Global Phylogenomic Analysis of the Shiitake Genus Lentinula.</title>
        <authorList>
            <consortium name="DOE Joint Genome Institute"/>
            <person name="Sierra-Patev S."/>
            <person name="Min B."/>
            <person name="Naranjo-Ortiz M."/>
            <person name="Looney B."/>
            <person name="Konkel Z."/>
            <person name="Slot J.C."/>
            <person name="Sakamoto Y."/>
            <person name="Steenwyk J.L."/>
            <person name="Rokas A."/>
            <person name="Carro J."/>
            <person name="Camarero S."/>
            <person name="Ferreira P."/>
            <person name="Molpeceres G."/>
            <person name="Ruiz-Duenas F.J."/>
            <person name="Serrano A."/>
            <person name="Henrissat B."/>
            <person name="Drula E."/>
            <person name="Hughes K.W."/>
            <person name="Mata J.L."/>
            <person name="Ishikawa N.K."/>
            <person name="Vargas-Isla R."/>
            <person name="Ushijima S."/>
            <person name="Smith C.A."/>
            <person name="Ahrendt S."/>
            <person name="Andreopoulos W."/>
            <person name="He G."/>
            <person name="Labutti K."/>
            <person name="Lipzen A."/>
            <person name="Ng V."/>
            <person name="Riley R."/>
            <person name="Sandor L."/>
            <person name="Barry K."/>
            <person name="Martinez A.T."/>
            <person name="Xiao Y."/>
            <person name="Gibbons J.G."/>
            <person name="Terashima K."/>
            <person name="Grigoriev I.V."/>
            <person name="Hibbett D.S."/>
        </authorList>
    </citation>
    <scope>NUCLEOTIDE SEQUENCE</scope>
    <source>
        <strain evidence="13">JLM2183</strain>
    </source>
</reference>
<feature type="domain" description="Protein kinase" evidence="11">
    <location>
        <begin position="15"/>
        <end position="272"/>
    </location>
</feature>
<keyword evidence="7" id="KW-0862">Zinc</keyword>
<dbReference type="InterPro" id="IPR046349">
    <property type="entry name" value="C1-like_sf"/>
</dbReference>
<dbReference type="SUPFAM" id="SSF56112">
    <property type="entry name" value="Protein kinase-like (PK-like)"/>
    <property type="match status" value="1"/>
</dbReference>
<feature type="region of interest" description="Disordered" evidence="10">
    <location>
        <begin position="294"/>
        <end position="331"/>
    </location>
</feature>
<dbReference type="Pfam" id="PF00130">
    <property type="entry name" value="C1_1"/>
    <property type="match status" value="1"/>
</dbReference>
<feature type="binding site" evidence="9">
    <location>
        <position position="42"/>
    </location>
    <ligand>
        <name>ATP</name>
        <dbReference type="ChEBI" id="CHEBI:30616"/>
    </ligand>
</feature>
<comment type="similarity">
    <text evidence="1">Belongs to the protein kinase superfamily. TKL Ser/Thr protein kinase family.</text>
</comment>
<dbReference type="InterPro" id="IPR017441">
    <property type="entry name" value="Protein_kinase_ATP_BS"/>
</dbReference>
<evidence type="ECO:0000313" key="13">
    <source>
        <dbReference type="EMBL" id="KAJ4481035.1"/>
    </source>
</evidence>
<dbReference type="PROSITE" id="PS50011">
    <property type="entry name" value="PROTEIN_KINASE_DOM"/>
    <property type="match status" value="1"/>
</dbReference>
<dbReference type="CDD" id="cd00029">
    <property type="entry name" value="C1"/>
    <property type="match status" value="1"/>
</dbReference>
<evidence type="ECO:0000256" key="6">
    <source>
        <dbReference type="ARBA" id="ARBA00022777"/>
    </source>
</evidence>
<evidence type="ECO:0000256" key="10">
    <source>
        <dbReference type="SAM" id="MobiDB-lite"/>
    </source>
</evidence>
<dbReference type="PRINTS" id="PR00109">
    <property type="entry name" value="TYRKINASE"/>
</dbReference>
<dbReference type="InterPro" id="IPR001245">
    <property type="entry name" value="Ser-Thr/Tyr_kinase_cat_dom"/>
</dbReference>
<evidence type="ECO:0000256" key="9">
    <source>
        <dbReference type="PROSITE-ProRule" id="PRU10141"/>
    </source>
</evidence>
<dbReference type="SMART" id="SM00220">
    <property type="entry name" value="S_TKc"/>
    <property type="match status" value="1"/>
</dbReference>
<dbReference type="Gene3D" id="1.10.510.10">
    <property type="entry name" value="Transferase(Phosphotransferase) domain 1"/>
    <property type="match status" value="1"/>
</dbReference>
<feature type="region of interest" description="Disordered" evidence="10">
    <location>
        <begin position="343"/>
        <end position="370"/>
    </location>
</feature>
<dbReference type="Pfam" id="PF07714">
    <property type="entry name" value="PK_Tyr_Ser-Thr"/>
    <property type="match status" value="1"/>
</dbReference>
<dbReference type="InterPro" id="IPR000719">
    <property type="entry name" value="Prot_kinase_dom"/>
</dbReference>
<gene>
    <name evidence="13" type="ORF">J3R30DRAFT_3287522</name>
</gene>
<dbReference type="InterPro" id="IPR002219">
    <property type="entry name" value="PKC_DAG/PE"/>
</dbReference>
<dbReference type="GO" id="GO:0004674">
    <property type="term" value="F:protein serine/threonine kinase activity"/>
    <property type="evidence" value="ECO:0007669"/>
    <property type="project" value="UniProtKB-KW"/>
</dbReference>
<dbReference type="GO" id="GO:0046872">
    <property type="term" value="F:metal ion binding"/>
    <property type="evidence" value="ECO:0007669"/>
    <property type="project" value="UniProtKB-KW"/>
</dbReference>
<evidence type="ECO:0000256" key="4">
    <source>
        <dbReference type="ARBA" id="ARBA00022723"/>
    </source>
</evidence>
<dbReference type="InterPro" id="IPR050940">
    <property type="entry name" value="Actin_reg-Ser/Thr_kinase"/>
</dbReference>
<dbReference type="PANTHER" id="PTHR46485">
    <property type="entry name" value="LIM DOMAIN KINASE 1"/>
    <property type="match status" value="1"/>
</dbReference>
<evidence type="ECO:0000256" key="8">
    <source>
        <dbReference type="ARBA" id="ARBA00022840"/>
    </source>
</evidence>
<evidence type="ECO:0000256" key="2">
    <source>
        <dbReference type="ARBA" id="ARBA00022527"/>
    </source>
</evidence>
<dbReference type="SUPFAM" id="SSF57889">
    <property type="entry name" value="Cysteine-rich domain"/>
    <property type="match status" value="1"/>
</dbReference>
<dbReference type="InterPro" id="IPR011009">
    <property type="entry name" value="Kinase-like_dom_sf"/>
</dbReference>
<dbReference type="PROSITE" id="PS00107">
    <property type="entry name" value="PROTEIN_KINASE_ATP"/>
    <property type="match status" value="1"/>
</dbReference>
<proteinExistence type="inferred from homology"/>
<dbReference type="InterPro" id="IPR008271">
    <property type="entry name" value="Ser/Thr_kinase_AS"/>
</dbReference>
<evidence type="ECO:0000256" key="1">
    <source>
        <dbReference type="ARBA" id="ARBA00005843"/>
    </source>
</evidence>
<dbReference type="Gene3D" id="3.30.200.20">
    <property type="entry name" value="Phosphorylase Kinase, domain 1"/>
    <property type="match status" value="1"/>
</dbReference>